<dbReference type="EC" id="2.7.13.3" evidence="2"/>
<dbReference type="EMBL" id="JSZA02000383">
    <property type="protein sequence ID" value="KHD04773.1"/>
    <property type="molecule type" value="Genomic_DNA"/>
</dbReference>
<evidence type="ECO:0000256" key="4">
    <source>
        <dbReference type="ARBA" id="ARBA00022777"/>
    </source>
</evidence>
<dbReference type="PANTHER" id="PTHR43047:SF64">
    <property type="entry name" value="HISTIDINE KINASE CONTAINING CHEY-HOMOLOGOUS RECEIVER DOMAIN AND PAS DOMAIN-RELATED"/>
    <property type="match status" value="1"/>
</dbReference>
<dbReference type="PANTHER" id="PTHR43047">
    <property type="entry name" value="TWO-COMPONENT HISTIDINE PROTEIN KINASE"/>
    <property type="match status" value="1"/>
</dbReference>
<dbReference type="CDD" id="cd16922">
    <property type="entry name" value="HATPase_EvgS-ArcB-TorS-like"/>
    <property type="match status" value="1"/>
</dbReference>
<comment type="caution">
    <text evidence="6">The sequence shown here is derived from an EMBL/GenBank/DDBJ whole genome shotgun (WGS) entry which is preliminary data.</text>
</comment>
<dbReference type="Pfam" id="PF02518">
    <property type="entry name" value="HATPase_c"/>
    <property type="match status" value="1"/>
</dbReference>
<dbReference type="SMART" id="SM00387">
    <property type="entry name" value="HATPase_c"/>
    <property type="match status" value="1"/>
</dbReference>
<keyword evidence="7" id="KW-1185">Reference proteome</keyword>
<evidence type="ECO:0000256" key="1">
    <source>
        <dbReference type="ARBA" id="ARBA00000085"/>
    </source>
</evidence>
<evidence type="ECO:0000313" key="7">
    <source>
        <dbReference type="Proteomes" id="UP000030428"/>
    </source>
</evidence>
<dbReference type="InterPro" id="IPR004358">
    <property type="entry name" value="Sig_transdc_His_kin-like_C"/>
</dbReference>
<dbReference type="InterPro" id="IPR003594">
    <property type="entry name" value="HATPase_dom"/>
</dbReference>
<dbReference type="Gene3D" id="3.30.565.10">
    <property type="entry name" value="Histidine kinase-like ATPase, C-terminal domain"/>
    <property type="match status" value="1"/>
</dbReference>
<evidence type="ECO:0000256" key="2">
    <source>
        <dbReference type="ARBA" id="ARBA00012438"/>
    </source>
</evidence>
<keyword evidence="4" id="KW-0418">Kinase</keyword>
<protein>
    <recommendedName>
        <fullName evidence="2">histidine kinase</fullName>
        <ecNumber evidence="2">2.7.13.3</ecNumber>
    </recommendedName>
</protein>
<name>A0A0A6P1X6_9GAMM</name>
<dbReference type="InterPro" id="IPR005467">
    <property type="entry name" value="His_kinase_dom"/>
</dbReference>
<comment type="catalytic activity">
    <reaction evidence="1">
        <text>ATP + protein L-histidine = ADP + protein N-phospho-L-histidine.</text>
        <dbReference type="EC" id="2.7.13.3"/>
    </reaction>
</comment>
<dbReference type="GO" id="GO:0004673">
    <property type="term" value="F:protein histidine kinase activity"/>
    <property type="evidence" value="ECO:0007669"/>
    <property type="project" value="UniProtKB-EC"/>
</dbReference>
<accession>A0A0A6P1X6</accession>
<gene>
    <name evidence="6" type="ORF">PN36_34405</name>
</gene>
<feature type="domain" description="Histidine kinase" evidence="5">
    <location>
        <begin position="1"/>
        <end position="127"/>
    </location>
</feature>
<keyword evidence="3" id="KW-0808">Transferase</keyword>
<dbReference type="PRINTS" id="PR00344">
    <property type="entry name" value="BCTRLSENSOR"/>
</dbReference>
<sequence length="217" mass="24688">MPPPAELQTGIQADEKRLRQILLNLLSNAIKFTEKGQVIFKIETLTKSASQRIRFQIEDTGIGIPSEKLEEIFLPFHQIGEQRVYEQGTGLGLAISRQLVNLMGRELQVKSIVGQGSVFWFEIDLIKVDIPLPTHLGLSKTETTPKPLKIPPKKELEALLEAAQLQTLTSIRACAKKIKALDTQFIPFISKIEQYLEKYQFEKLIEFIEFYLKGQSH</sequence>
<dbReference type="PROSITE" id="PS50109">
    <property type="entry name" value="HIS_KIN"/>
    <property type="match status" value="1"/>
</dbReference>
<proteinExistence type="predicted"/>
<evidence type="ECO:0000256" key="3">
    <source>
        <dbReference type="ARBA" id="ARBA00022679"/>
    </source>
</evidence>
<reference evidence="6 7" key="1">
    <citation type="journal article" date="2016" name="Front. Microbiol.">
        <title>Single-Cell (Meta-)Genomics of a Dimorphic Candidatus Thiomargarita nelsonii Reveals Genomic Plasticity.</title>
        <authorList>
            <person name="Flood B.E."/>
            <person name="Fliss P."/>
            <person name="Jones D.S."/>
            <person name="Dick G.J."/>
            <person name="Jain S."/>
            <person name="Kaster A.K."/>
            <person name="Winkel M."/>
            <person name="Mussmann M."/>
            <person name="Bailey J."/>
        </authorList>
    </citation>
    <scope>NUCLEOTIDE SEQUENCE [LARGE SCALE GENOMIC DNA]</scope>
    <source>
        <strain evidence="6">Hydrate Ridge</strain>
    </source>
</reference>
<dbReference type="Proteomes" id="UP000030428">
    <property type="component" value="Unassembled WGS sequence"/>
</dbReference>
<evidence type="ECO:0000313" key="6">
    <source>
        <dbReference type="EMBL" id="KHD04773.1"/>
    </source>
</evidence>
<dbReference type="AlphaFoldDB" id="A0A0A6P1X6"/>
<evidence type="ECO:0000259" key="5">
    <source>
        <dbReference type="PROSITE" id="PS50109"/>
    </source>
</evidence>
<dbReference type="InterPro" id="IPR036890">
    <property type="entry name" value="HATPase_C_sf"/>
</dbReference>
<dbReference type="SUPFAM" id="SSF55874">
    <property type="entry name" value="ATPase domain of HSP90 chaperone/DNA topoisomerase II/histidine kinase"/>
    <property type="match status" value="1"/>
</dbReference>
<organism evidence="6 7">
    <name type="scientific">Candidatus Thiomargarita nelsonii</name>
    <dbReference type="NCBI Taxonomy" id="1003181"/>
    <lineage>
        <taxon>Bacteria</taxon>
        <taxon>Pseudomonadati</taxon>
        <taxon>Pseudomonadota</taxon>
        <taxon>Gammaproteobacteria</taxon>
        <taxon>Thiotrichales</taxon>
        <taxon>Thiotrichaceae</taxon>
        <taxon>Thiomargarita</taxon>
    </lineage>
</organism>